<dbReference type="Gene3D" id="1.20.120.1220">
    <property type="match status" value="1"/>
</dbReference>
<evidence type="ECO:0000313" key="11">
    <source>
        <dbReference type="Proteomes" id="UP000177785"/>
    </source>
</evidence>
<dbReference type="GO" id="GO:0006465">
    <property type="term" value="P:signal peptide processing"/>
    <property type="evidence" value="ECO:0007669"/>
    <property type="project" value="TreeGrafter"/>
</dbReference>
<dbReference type="Pfam" id="PF01478">
    <property type="entry name" value="Peptidase_A24"/>
    <property type="match status" value="1"/>
</dbReference>
<protein>
    <recommendedName>
        <fullName evidence="12">Prepilin peptidase</fullName>
    </recommendedName>
</protein>
<feature type="transmembrane region" description="Helical" evidence="7">
    <location>
        <begin position="78"/>
        <end position="98"/>
    </location>
</feature>
<comment type="similarity">
    <text evidence="2">Belongs to the peptidase A24 family.</text>
</comment>
<feature type="transmembrane region" description="Helical" evidence="7">
    <location>
        <begin position="263"/>
        <end position="285"/>
    </location>
</feature>
<gene>
    <name evidence="10" type="ORF">A2756_03490</name>
</gene>
<evidence type="ECO:0008006" key="12">
    <source>
        <dbReference type="Google" id="ProtNLM"/>
    </source>
</evidence>
<accession>A0A1G2G3V2</accession>
<feature type="domain" description="Prepilin peptidase A24 N-terminal" evidence="9">
    <location>
        <begin position="14"/>
        <end position="94"/>
    </location>
</feature>
<reference evidence="10 11" key="1">
    <citation type="journal article" date="2016" name="Nat. Commun.">
        <title>Thousands of microbial genomes shed light on interconnected biogeochemical processes in an aquifer system.</title>
        <authorList>
            <person name="Anantharaman K."/>
            <person name="Brown C.T."/>
            <person name="Hug L.A."/>
            <person name="Sharon I."/>
            <person name="Castelle C.J."/>
            <person name="Probst A.J."/>
            <person name="Thomas B.C."/>
            <person name="Singh A."/>
            <person name="Wilkins M.J."/>
            <person name="Karaoz U."/>
            <person name="Brodie E.L."/>
            <person name="Williams K.H."/>
            <person name="Hubbard S.S."/>
            <person name="Banfield J.F."/>
        </authorList>
    </citation>
    <scope>NUCLEOTIDE SEQUENCE [LARGE SCALE GENOMIC DNA]</scope>
</reference>
<dbReference type="EMBL" id="MHNL01000011">
    <property type="protein sequence ID" value="OGZ44909.1"/>
    <property type="molecule type" value="Genomic_DNA"/>
</dbReference>
<name>A0A1G2G3V2_9BACT</name>
<evidence type="ECO:0000256" key="5">
    <source>
        <dbReference type="ARBA" id="ARBA00022989"/>
    </source>
</evidence>
<dbReference type="Proteomes" id="UP000177785">
    <property type="component" value="Unassembled WGS sequence"/>
</dbReference>
<evidence type="ECO:0000313" key="10">
    <source>
        <dbReference type="EMBL" id="OGZ44909.1"/>
    </source>
</evidence>
<evidence type="ECO:0000259" key="9">
    <source>
        <dbReference type="Pfam" id="PF06750"/>
    </source>
</evidence>
<keyword evidence="3" id="KW-1003">Cell membrane</keyword>
<dbReference type="PANTHER" id="PTHR30487:SF0">
    <property type="entry name" value="PREPILIN LEADER PEPTIDASE_N-METHYLTRANSFERASE-RELATED"/>
    <property type="match status" value="1"/>
</dbReference>
<feature type="domain" description="Prepilin type IV endopeptidase peptidase" evidence="8">
    <location>
        <begin position="139"/>
        <end position="254"/>
    </location>
</feature>
<feature type="transmembrane region" description="Helical" evidence="7">
    <location>
        <begin position="160"/>
        <end position="183"/>
    </location>
</feature>
<sequence length="300" mass="32872">MFEAVIFCVFLFFLGAITGSFLNVLVLRLGTGESIASGRSHCFSCGKVLGPAELIPLFSFIIQRGKCRQCGSRISRQYPLVEFLSGAMFLIIGIKILLKSQAPMTNDQWNALGPGFLNLLGSWDFGLGASLVFFYWASIFSLLLAIAVYDIRHTIIPNRLVYTLAIISLGAPVLQFGICRSFTAPLGLASAALPYILSGIGASLFFATMWFVSGGRWMGFGDAKLALALGFFLGFPGIIVAVTLSFWIGTIFGIVAMTVRRSFVLGMQIPFAPFLVLGAFVSWYWSAQIDYFYWLFSIVV</sequence>
<feature type="transmembrane region" description="Helical" evidence="7">
    <location>
        <begin position="225"/>
        <end position="257"/>
    </location>
</feature>
<keyword evidence="4 7" id="KW-0812">Transmembrane</keyword>
<dbReference type="InterPro" id="IPR050882">
    <property type="entry name" value="Prepilin_peptidase/N-MTase"/>
</dbReference>
<comment type="subcellular location">
    <subcellularLocation>
        <location evidence="1">Cell membrane</location>
        <topology evidence="1">Multi-pass membrane protein</topology>
    </subcellularLocation>
</comment>
<comment type="caution">
    <text evidence="10">The sequence shown here is derived from an EMBL/GenBank/DDBJ whole genome shotgun (WGS) entry which is preliminary data.</text>
</comment>
<organism evidence="10 11">
    <name type="scientific">Candidatus Ryanbacteria bacterium RIFCSPHIGHO2_01_FULL_48_27</name>
    <dbReference type="NCBI Taxonomy" id="1802115"/>
    <lineage>
        <taxon>Bacteria</taxon>
        <taxon>Candidatus Ryaniibacteriota</taxon>
    </lineage>
</organism>
<dbReference type="InterPro" id="IPR010627">
    <property type="entry name" value="Prepilin_pept_A24_N"/>
</dbReference>
<feature type="transmembrane region" description="Helical" evidence="7">
    <location>
        <begin position="195"/>
        <end position="213"/>
    </location>
</feature>
<evidence type="ECO:0000256" key="3">
    <source>
        <dbReference type="ARBA" id="ARBA00022475"/>
    </source>
</evidence>
<evidence type="ECO:0000256" key="1">
    <source>
        <dbReference type="ARBA" id="ARBA00004651"/>
    </source>
</evidence>
<keyword evidence="6 7" id="KW-0472">Membrane</keyword>
<dbReference type="Pfam" id="PF06750">
    <property type="entry name" value="A24_N_bact"/>
    <property type="match status" value="1"/>
</dbReference>
<dbReference type="AlphaFoldDB" id="A0A1G2G3V2"/>
<evidence type="ECO:0000256" key="2">
    <source>
        <dbReference type="ARBA" id="ARBA00005801"/>
    </source>
</evidence>
<dbReference type="STRING" id="1802115.A2756_03490"/>
<evidence type="ECO:0000256" key="6">
    <source>
        <dbReference type="ARBA" id="ARBA00023136"/>
    </source>
</evidence>
<evidence type="ECO:0000259" key="8">
    <source>
        <dbReference type="Pfam" id="PF01478"/>
    </source>
</evidence>
<dbReference type="InterPro" id="IPR000045">
    <property type="entry name" value="Prepilin_IV_endopep_pep"/>
</dbReference>
<feature type="transmembrane region" description="Helical" evidence="7">
    <location>
        <begin position="6"/>
        <end position="27"/>
    </location>
</feature>
<evidence type="ECO:0000256" key="7">
    <source>
        <dbReference type="SAM" id="Phobius"/>
    </source>
</evidence>
<feature type="transmembrane region" description="Helical" evidence="7">
    <location>
        <begin position="125"/>
        <end position="148"/>
    </location>
</feature>
<dbReference type="PANTHER" id="PTHR30487">
    <property type="entry name" value="TYPE 4 PREPILIN-LIKE PROTEINS LEADER PEPTIDE-PROCESSING ENZYME"/>
    <property type="match status" value="1"/>
</dbReference>
<dbReference type="GO" id="GO:0005886">
    <property type="term" value="C:plasma membrane"/>
    <property type="evidence" value="ECO:0007669"/>
    <property type="project" value="UniProtKB-SubCell"/>
</dbReference>
<proteinExistence type="inferred from homology"/>
<dbReference type="GO" id="GO:0004190">
    <property type="term" value="F:aspartic-type endopeptidase activity"/>
    <property type="evidence" value="ECO:0007669"/>
    <property type="project" value="InterPro"/>
</dbReference>
<evidence type="ECO:0000256" key="4">
    <source>
        <dbReference type="ARBA" id="ARBA00022692"/>
    </source>
</evidence>
<keyword evidence="5 7" id="KW-1133">Transmembrane helix</keyword>